<dbReference type="GO" id="GO:0003700">
    <property type="term" value="F:DNA-binding transcription factor activity"/>
    <property type="evidence" value="ECO:0007669"/>
    <property type="project" value="InterPro"/>
</dbReference>
<dbReference type="AlphaFoldDB" id="A0A7D6ZEB8"/>
<reference evidence="3 4" key="1">
    <citation type="submission" date="2020-07" db="EMBL/GenBank/DDBJ databases">
        <title>Electron transfer.</title>
        <authorList>
            <person name="Huang L."/>
            <person name="Liu X."/>
            <person name="Zhou S."/>
        </authorList>
    </citation>
    <scope>NUCLEOTIDE SEQUENCE [LARGE SCALE GENOMIC DNA]</scope>
    <source>
        <strain evidence="3 4">Lx1</strain>
    </source>
</reference>
<dbReference type="PANTHER" id="PTHR43280">
    <property type="entry name" value="ARAC-FAMILY TRANSCRIPTIONAL REGULATOR"/>
    <property type="match status" value="1"/>
</dbReference>
<name>A0A7D6ZEB8_9CLOT</name>
<sequence>MNYIIKYGRNFMAISSSIEADCHKHWLLQMFLGSHKELNIEVNGKSIVCNSILVNMDTLHRFDTKGEYHFTILVDPTTELGRAMRGLLMDKPFYIFPHEKNIVMQQTFKNVIEKNSHEAILSFAQSITFQFIYSNMKIFDDRIMKVLNLLDDCVYENEFHQIKYFSKKVGLSESRLAHLFKEETGIPLKSYIVLHKLQRAYESIFNGENITTSALNAGFDSPSHLAYTNKMMTGMSATNIIRNSEFLKVF</sequence>
<proteinExistence type="predicted"/>
<dbReference type="Pfam" id="PF12833">
    <property type="entry name" value="HTH_18"/>
    <property type="match status" value="1"/>
</dbReference>
<evidence type="ECO:0000256" key="1">
    <source>
        <dbReference type="ARBA" id="ARBA00023125"/>
    </source>
</evidence>
<evidence type="ECO:0000313" key="4">
    <source>
        <dbReference type="Proteomes" id="UP000512286"/>
    </source>
</evidence>
<dbReference type="GO" id="GO:0043565">
    <property type="term" value="F:sequence-specific DNA binding"/>
    <property type="evidence" value="ECO:0007669"/>
    <property type="project" value="InterPro"/>
</dbReference>
<dbReference type="EMBL" id="CP059378">
    <property type="protein sequence ID" value="QLY78021.1"/>
    <property type="molecule type" value="Genomic_DNA"/>
</dbReference>
<dbReference type="Gene3D" id="1.10.10.60">
    <property type="entry name" value="Homeodomain-like"/>
    <property type="match status" value="1"/>
</dbReference>
<evidence type="ECO:0000259" key="2">
    <source>
        <dbReference type="PROSITE" id="PS01124"/>
    </source>
</evidence>
<dbReference type="RefSeq" id="WP_181600491.1">
    <property type="nucleotide sequence ID" value="NZ_CP059378.1"/>
</dbReference>
<dbReference type="PANTHER" id="PTHR43280:SF2">
    <property type="entry name" value="HTH-TYPE TRANSCRIPTIONAL REGULATOR EXSA"/>
    <property type="match status" value="1"/>
</dbReference>
<accession>A0A7D6ZEB8</accession>
<dbReference type="SMART" id="SM00342">
    <property type="entry name" value="HTH_ARAC"/>
    <property type="match status" value="1"/>
</dbReference>
<protein>
    <submittedName>
        <fullName evidence="3">Helix-turn-helix domain-containing protein</fullName>
    </submittedName>
</protein>
<dbReference type="KEGG" id="cint:HZF06_13040"/>
<dbReference type="PROSITE" id="PS01124">
    <property type="entry name" value="HTH_ARAC_FAMILY_2"/>
    <property type="match status" value="1"/>
</dbReference>
<feature type="domain" description="HTH araC/xylS-type" evidence="2">
    <location>
        <begin position="144"/>
        <end position="243"/>
    </location>
</feature>
<gene>
    <name evidence="3" type="ORF">HZF06_13040</name>
</gene>
<organism evidence="3 4">
    <name type="scientific">Clostridium intestinale</name>
    <dbReference type="NCBI Taxonomy" id="36845"/>
    <lineage>
        <taxon>Bacteria</taxon>
        <taxon>Bacillati</taxon>
        <taxon>Bacillota</taxon>
        <taxon>Clostridia</taxon>
        <taxon>Eubacteriales</taxon>
        <taxon>Clostridiaceae</taxon>
        <taxon>Clostridium</taxon>
    </lineage>
</organism>
<dbReference type="InterPro" id="IPR018060">
    <property type="entry name" value="HTH_AraC"/>
</dbReference>
<keyword evidence="1" id="KW-0238">DNA-binding</keyword>
<dbReference type="Proteomes" id="UP000512286">
    <property type="component" value="Chromosome"/>
</dbReference>
<evidence type="ECO:0000313" key="3">
    <source>
        <dbReference type="EMBL" id="QLY78021.1"/>
    </source>
</evidence>